<dbReference type="Proteomes" id="UP000660862">
    <property type="component" value="Unassembled WGS sequence"/>
</dbReference>
<accession>A0A917HLX7</accession>
<dbReference type="InterPro" id="IPR009057">
    <property type="entry name" value="Homeodomain-like_sf"/>
</dbReference>
<reference evidence="5" key="2">
    <citation type="submission" date="2020-09" db="EMBL/GenBank/DDBJ databases">
        <authorList>
            <person name="Sun Q."/>
            <person name="Zhou Y."/>
        </authorList>
    </citation>
    <scope>NUCLEOTIDE SEQUENCE</scope>
    <source>
        <strain evidence="5">CGMCC 1.12195</strain>
    </source>
</reference>
<sequence>MKKTHIIPKALIPDNRSFVVRKQVEPYFDPTFHLHPEFQLSYVMEGEGNRFVGDSIKPFKAEDLVLIGPNLPHVWRSHNPYFEKDSTLSTTVVVIYFHDHFLGETIENKEEFESIRHLFQRSQCGIEIAGKTQRQVGQLMNELLHLKGAESIIQLLRILNTIALSDECQLITDTHSKSYNTEVETDRMNKVYEYIMKNFQQKINLEDVASIASMTCTSFSRYFKSRVNQSFSDFLKEIRIEYACKLLKEDKMNIDRIGYECGFQSVTNFNKQFKKVTGKQPHQYRSEYQKMAIEPYHQYH</sequence>
<evidence type="ECO:0000256" key="3">
    <source>
        <dbReference type="ARBA" id="ARBA00023163"/>
    </source>
</evidence>
<evidence type="ECO:0000259" key="4">
    <source>
        <dbReference type="PROSITE" id="PS01124"/>
    </source>
</evidence>
<dbReference type="SUPFAM" id="SSF46689">
    <property type="entry name" value="Homeodomain-like"/>
    <property type="match status" value="2"/>
</dbReference>
<keyword evidence="3" id="KW-0804">Transcription</keyword>
<dbReference type="Gene3D" id="1.10.10.60">
    <property type="entry name" value="Homeodomain-like"/>
    <property type="match status" value="2"/>
</dbReference>
<dbReference type="PANTHER" id="PTHR43280:SF2">
    <property type="entry name" value="HTH-TYPE TRANSCRIPTIONAL REGULATOR EXSA"/>
    <property type="match status" value="1"/>
</dbReference>
<gene>
    <name evidence="5" type="ORF">GCM10007415_16350</name>
</gene>
<keyword evidence="1" id="KW-0805">Transcription regulation</keyword>
<dbReference type="InterPro" id="IPR014710">
    <property type="entry name" value="RmlC-like_jellyroll"/>
</dbReference>
<feature type="domain" description="HTH araC/xylS-type" evidence="4">
    <location>
        <begin position="189"/>
        <end position="287"/>
    </location>
</feature>
<name>A0A917HLX7_9SPHI</name>
<comment type="caution">
    <text evidence="5">The sequence shown here is derived from an EMBL/GenBank/DDBJ whole genome shotgun (WGS) entry which is preliminary data.</text>
</comment>
<dbReference type="InterPro" id="IPR011051">
    <property type="entry name" value="RmlC_Cupin_sf"/>
</dbReference>
<keyword evidence="2" id="KW-0238">DNA-binding</keyword>
<evidence type="ECO:0000256" key="1">
    <source>
        <dbReference type="ARBA" id="ARBA00023015"/>
    </source>
</evidence>
<protein>
    <submittedName>
        <fullName evidence="5">AraC family transcriptional regulator</fullName>
    </submittedName>
</protein>
<dbReference type="Gene3D" id="2.60.120.10">
    <property type="entry name" value="Jelly Rolls"/>
    <property type="match status" value="1"/>
</dbReference>
<proteinExistence type="predicted"/>
<dbReference type="RefSeq" id="WP_188505393.1">
    <property type="nucleotide sequence ID" value="NZ_BMER01000001.1"/>
</dbReference>
<dbReference type="Pfam" id="PF12833">
    <property type="entry name" value="HTH_18"/>
    <property type="match status" value="1"/>
</dbReference>
<evidence type="ECO:0000313" key="5">
    <source>
        <dbReference type="EMBL" id="GGG83941.1"/>
    </source>
</evidence>
<dbReference type="AlphaFoldDB" id="A0A917HLX7"/>
<dbReference type="GO" id="GO:0003700">
    <property type="term" value="F:DNA-binding transcription factor activity"/>
    <property type="evidence" value="ECO:0007669"/>
    <property type="project" value="InterPro"/>
</dbReference>
<dbReference type="EMBL" id="BMER01000001">
    <property type="protein sequence ID" value="GGG83941.1"/>
    <property type="molecule type" value="Genomic_DNA"/>
</dbReference>
<dbReference type="PROSITE" id="PS01124">
    <property type="entry name" value="HTH_ARAC_FAMILY_2"/>
    <property type="match status" value="1"/>
</dbReference>
<dbReference type="SUPFAM" id="SSF51182">
    <property type="entry name" value="RmlC-like cupins"/>
    <property type="match status" value="1"/>
</dbReference>
<dbReference type="PANTHER" id="PTHR43280">
    <property type="entry name" value="ARAC-FAMILY TRANSCRIPTIONAL REGULATOR"/>
    <property type="match status" value="1"/>
</dbReference>
<evidence type="ECO:0000256" key="2">
    <source>
        <dbReference type="ARBA" id="ARBA00023125"/>
    </source>
</evidence>
<reference evidence="5" key="1">
    <citation type="journal article" date="2014" name="Int. J. Syst. Evol. Microbiol.">
        <title>Complete genome sequence of Corynebacterium casei LMG S-19264T (=DSM 44701T), isolated from a smear-ripened cheese.</title>
        <authorList>
            <consortium name="US DOE Joint Genome Institute (JGI-PGF)"/>
            <person name="Walter F."/>
            <person name="Albersmeier A."/>
            <person name="Kalinowski J."/>
            <person name="Ruckert C."/>
        </authorList>
    </citation>
    <scope>NUCLEOTIDE SEQUENCE</scope>
    <source>
        <strain evidence="5">CGMCC 1.12195</strain>
    </source>
</reference>
<dbReference type="InterPro" id="IPR018060">
    <property type="entry name" value="HTH_AraC"/>
</dbReference>
<keyword evidence="6" id="KW-1185">Reference proteome</keyword>
<dbReference type="SMART" id="SM00342">
    <property type="entry name" value="HTH_ARAC"/>
    <property type="match status" value="1"/>
</dbReference>
<dbReference type="GO" id="GO:0043565">
    <property type="term" value="F:sequence-specific DNA binding"/>
    <property type="evidence" value="ECO:0007669"/>
    <property type="project" value="InterPro"/>
</dbReference>
<evidence type="ECO:0000313" key="6">
    <source>
        <dbReference type="Proteomes" id="UP000660862"/>
    </source>
</evidence>
<organism evidence="5 6">
    <name type="scientific">Parapedobacter pyrenivorans</name>
    <dbReference type="NCBI Taxonomy" id="1305674"/>
    <lineage>
        <taxon>Bacteria</taxon>
        <taxon>Pseudomonadati</taxon>
        <taxon>Bacteroidota</taxon>
        <taxon>Sphingobacteriia</taxon>
        <taxon>Sphingobacteriales</taxon>
        <taxon>Sphingobacteriaceae</taxon>
        <taxon>Parapedobacter</taxon>
    </lineage>
</organism>